<dbReference type="GeneID" id="35127130"/>
<organism evidence="14 17">
    <name type="scientific">Methanobacterium subterraneum</name>
    <dbReference type="NCBI Taxonomy" id="59277"/>
    <lineage>
        <taxon>Archaea</taxon>
        <taxon>Methanobacteriati</taxon>
        <taxon>Methanobacteriota</taxon>
        <taxon>Methanomada group</taxon>
        <taxon>Methanobacteria</taxon>
        <taxon>Methanobacteriales</taxon>
        <taxon>Methanobacteriaceae</taxon>
        <taxon>Methanobacterium</taxon>
    </lineage>
</organism>
<comment type="cofactor">
    <cofactor evidence="1 12">
        <name>pyridoxal 5'-phosphate</name>
        <dbReference type="ChEBI" id="CHEBI:597326"/>
    </cofactor>
</comment>
<dbReference type="Gene3D" id="3.40.50.1100">
    <property type="match status" value="2"/>
</dbReference>
<evidence type="ECO:0000256" key="12">
    <source>
        <dbReference type="HAMAP-Rule" id="MF_00133"/>
    </source>
</evidence>
<keyword evidence="8 12" id="KW-0663">Pyridoxal phosphate</keyword>
<dbReference type="InterPro" id="IPR006654">
    <property type="entry name" value="Trp_synth_beta"/>
</dbReference>
<dbReference type="EMBL" id="CP017766">
    <property type="protein sequence ID" value="AUB54945.1"/>
    <property type="molecule type" value="Genomic_DNA"/>
</dbReference>
<dbReference type="Proteomes" id="UP000232806">
    <property type="component" value="Chromosome"/>
</dbReference>
<evidence type="ECO:0000313" key="17">
    <source>
        <dbReference type="Proteomes" id="UP000232806"/>
    </source>
</evidence>
<dbReference type="PANTHER" id="PTHR48077:SF3">
    <property type="entry name" value="TRYPTOPHAN SYNTHASE"/>
    <property type="match status" value="1"/>
</dbReference>
<evidence type="ECO:0000256" key="10">
    <source>
        <dbReference type="ARBA" id="ARBA00023239"/>
    </source>
</evidence>
<evidence type="ECO:0000256" key="2">
    <source>
        <dbReference type="ARBA" id="ARBA00002786"/>
    </source>
</evidence>
<gene>
    <name evidence="12" type="primary">trpB</name>
    <name evidence="14" type="ORF">BK007_02175</name>
    <name evidence="15" type="ORF">BK009_11480</name>
</gene>
<dbReference type="GO" id="GO:0004834">
    <property type="term" value="F:tryptophan synthase activity"/>
    <property type="evidence" value="ECO:0007669"/>
    <property type="project" value="UniProtKB-UniRule"/>
</dbReference>
<accession>A0A2H4VA25</accession>
<dbReference type="EMBL" id="CP017768">
    <property type="protein sequence ID" value="AUB61235.1"/>
    <property type="molecule type" value="Genomic_DNA"/>
</dbReference>
<dbReference type="PIRSF" id="PIRSF001413">
    <property type="entry name" value="Trp_syn_beta"/>
    <property type="match status" value="1"/>
</dbReference>
<evidence type="ECO:0000256" key="1">
    <source>
        <dbReference type="ARBA" id="ARBA00001933"/>
    </source>
</evidence>
<dbReference type="HAMAP" id="MF_00133">
    <property type="entry name" value="Trp_synth_beta"/>
    <property type="match status" value="1"/>
</dbReference>
<dbReference type="RefSeq" id="WP_100904923.1">
    <property type="nucleotide sequence ID" value="NZ_CP017766.1"/>
</dbReference>
<evidence type="ECO:0000313" key="16">
    <source>
        <dbReference type="Proteomes" id="UP000232631"/>
    </source>
</evidence>
<evidence type="ECO:0000256" key="9">
    <source>
        <dbReference type="ARBA" id="ARBA00023141"/>
    </source>
</evidence>
<dbReference type="Proteomes" id="UP000232631">
    <property type="component" value="Chromosome"/>
</dbReference>
<dbReference type="InterPro" id="IPR036052">
    <property type="entry name" value="TrpB-like_PALP_sf"/>
</dbReference>
<dbReference type="PROSITE" id="PS00168">
    <property type="entry name" value="TRP_SYNTHASE_BETA"/>
    <property type="match status" value="1"/>
</dbReference>
<dbReference type="EC" id="4.2.1.20" evidence="12"/>
<dbReference type="AlphaFoldDB" id="A0A2H4VA25"/>
<evidence type="ECO:0000313" key="15">
    <source>
        <dbReference type="EMBL" id="AUB61235.1"/>
    </source>
</evidence>
<comment type="subunit">
    <text evidence="5 12">Tetramer of two alpha and two beta chains.</text>
</comment>
<evidence type="ECO:0000256" key="6">
    <source>
        <dbReference type="ARBA" id="ARBA00022605"/>
    </source>
</evidence>
<comment type="similarity">
    <text evidence="4 12">Belongs to the TrpB family.</text>
</comment>
<dbReference type="InterPro" id="IPR023026">
    <property type="entry name" value="Trp_synth_beta/beta-like"/>
</dbReference>
<comment type="catalytic activity">
    <reaction evidence="11 12">
        <text>(1S,2R)-1-C-(indol-3-yl)glycerol 3-phosphate + L-serine = D-glyceraldehyde 3-phosphate + L-tryptophan + H2O</text>
        <dbReference type="Rhea" id="RHEA:10532"/>
        <dbReference type="ChEBI" id="CHEBI:15377"/>
        <dbReference type="ChEBI" id="CHEBI:33384"/>
        <dbReference type="ChEBI" id="CHEBI:57912"/>
        <dbReference type="ChEBI" id="CHEBI:58866"/>
        <dbReference type="ChEBI" id="CHEBI:59776"/>
        <dbReference type="EC" id="4.2.1.20"/>
    </reaction>
</comment>
<evidence type="ECO:0000259" key="13">
    <source>
        <dbReference type="Pfam" id="PF00291"/>
    </source>
</evidence>
<evidence type="ECO:0000256" key="3">
    <source>
        <dbReference type="ARBA" id="ARBA00004733"/>
    </source>
</evidence>
<comment type="function">
    <text evidence="2 12">The beta subunit is responsible for the synthesis of L-tryptophan from indole and L-serine.</text>
</comment>
<feature type="domain" description="Tryptophan synthase beta chain-like PALP" evidence="13">
    <location>
        <begin position="51"/>
        <end position="376"/>
    </location>
</feature>
<dbReference type="OrthoDB" id="371827at2157"/>
<sequence length="393" mass="43015">MITDGKFGKYGGIFVPELLIPALEELEKAFLKYKDDDEFNQELDYYLKEFAGRPTALYYARNLSEKLGCKIYLKREDMLHTGAHKINNTLGQGLLAKYMGKTRIIAETGAGQHGIATAVVGSLLGIPVDVYMGLEDVERQKLNVFRMELSGARVLPVKTGSQTLKDAINDAFRDWVGSVENTHYLIGSTMGPHPYPTMVKHFQTIIGREAREEILQKEGKLPDAVIACVGGGSNSMGIFSGFMDDKEVELIGVEGGGYGVETDRTGATLCKGTEGILHGSFSFVLQNDDGQINEAHSVSAGLDYPGVGPEHAYLQTIGRARYVAINNEEALRGFELLSRYEGIIPALESSHAIAYAEKYAKMPENKGKTIVVNLSGRGDKDMFLVAREMGVEV</sequence>
<evidence type="ECO:0000256" key="5">
    <source>
        <dbReference type="ARBA" id="ARBA00011270"/>
    </source>
</evidence>
<dbReference type="InterPro" id="IPR006653">
    <property type="entry name" value="Trp_synth_b_CS"/>
</dbReference>
<proteinExistence type="inferred from homology"/>
<dbReference type="CDD" id="cd06446">
    <property type="entry name" value="Trp-synth_B"/>
    <property type="match status" value="1"/>
</dbReference>
<dbReference type="NCBIfam" id="TIGR00263">
    <property type="entry name" value="trpB"/>
    <property type="match status" value="1"/>
</dbReference>
<evidence type="ECO:0000256" key="4">
    <source>
        <dbReference type="ARBA" id="ARBA00009982"/>
    </source>
</evidence>
<dbReference type="InterPro" id="IPR001926">
    <property type="entry name" value="TrpB-like_PALP"/>
</dbReference>
<dbReference type="SUPFAM" id="SSF53686">
    <property type="entry name" value="Tryptophan synthase beta subunit-like PLP-dependent enzymes"/>
    <property type="match status" value="1"/>
</dbReference>
<protein>
    <recommendedName>
        <fullName evidence="12">Tryptophan synthase beta chain</fullName>
        <ecNumber evidence="12">4.2.1.20</ecNumber>
    </recommendedName>
</protein>
<evidence type="ECO:0000256" key="8">
    <source>
        <dbReference type="ARBA" id="ARBA00022898"/>
    </source>
</evidence>
<dbReference type="UniPathway" id="UPA00035">
    <property type="reaction ID" value="UER00044"/>
</dbReference>
<keyword evidence="7 12" id="KW-0822">Tryptophan biosynthesis</keyword>
<evidence type="ECO:0000313" key="14">
    <source>
        <dbReference type="EMBL" id="AUB54945.1"/>
    </source>
</evidence>
<accession>A0A2H4VT00</accession>
<dbReference type="GO" id="GO:0005737">
    <property type="term" value="C:cytoplasm"/>
    <property type="evidence" value="ECO:0007669"/>
    <property type="project" value="TreeGrafter"/>
</dbReference>
<keyword evidence="9 12" id="KW-0057">Aromatic amino acid biosynthesis</keyword>
<dbReference type="Pfam" id="PF00291">
    <property type="entry name" value="PALP"/>
    <property type="match status" value="1"/>
</dbReference>
<evidence type="ECO:0000256" key="7">
    <source>
        <dbReference type="ARBA" id="ARBA00022822"/>
    </source>
</evidence>
<keyword evidence="16" id="KW-1185">Reference proteome</keyword>
<comment type="pathway">
    <text evidence="3 12">Amino-acid biosynthesis; L-tryptophan biosynthesis; L-tryptophan from chorismate: step 5/5.</text>
</comment>
<keyword evidence="10 12" id="KW-0456">Lyase</keyword>
<keyword evidence="6 12" id="KW-0028">Amino-acid biosynthesis</keyword>
<dbReference type="KEGG" id="msub:BK009_11480"/>
<evidence type="ECO:0000256" key="11">
    <source>
        <dbReference type="ARBA" id="ARBA00049047"/>
    </source>
</evidence>
<dbReference type="PANTHER" id="PTHR48077">
    <property type="entry name" value="TRYPTOPHAN SYNTHASE-RELATED"/>
    <property type="match status" value="1"/>
</dbReference>
<dbReference type="FunFam" id="3.40.50.1100:FF:000004">
    <property type="entry name" value="Tryptophan synthase beta chain"/>
    <property type="match status" value="1"/>
</dbReference>
<feature type="modified residue" description="N6-(pyridoxal phosphate)lysine" evidence="12">
    <location>
        <position position="85"/>
    </location>
</feature>
<name>A0A2H4VA25_9EURY</name>
<dbReference type="FunFam" id="3.40.50.1100:FF:000001">
    <property type="entry name" value="Tryptophan synthase beta chain"/>
    <property type="match status" value="1"/>
</dbReference>
<reference evidence="16 17" key="1">
    <citation type="submission" date="2016-10" db="EMBL/GenBank/DDBJ databases">
        <title>Comparative genomics between deep and shallow subseafloor isolates.</title>
        <authorList>
            <person name="Ishii S."/>
            <person name="Miller J.R."/>
            <person name="Sutton G."/>
            <person name="Suzuki S."/>
            <person name="Methe B."/>
            <person name="Inagaki F."/>
            <person name="Imachi H."/>
        </authorList>
    </citation>
    <scope>NUCLEOTIDE SEQUENCE [LARGE SCALE GENOMIC DNA]</scope>
    <source>
        <strain evidence="15 16">A8p</strain>
        <strain evidence="14 17">MO-MB1</strain>
    </source>
</reference>